<sequence length="188" mass="22005">MSLLSKLKYFTYYLSTKLFLFCCLTIALIFIKLLLVSNNLRSQTLLLIGWISATFFMILLRIYFLARRMSYEEQQLMVLDLVIQNSVERYIEQLNETNIQNTNYTMQSQDITGELLHLEAEEEGFCSICMNDITKGQIITVLKCPHKFHSECVDTWLETKPSCPVCKKIVSVNNLTEYNYNSQEFFIV</sequence>
<evidence type="ECO:0000256" key="4">
    <source>
        <dbReference type="PROSITE-ProRule" id="PRU00175"/>
    </source>
</evidence>
<dbReference type="EMBL" id="CAJZBQ010000041">
    <property type="protein sequence ID" value="CAG9326963.1"/>
    <property type="molecule type" value="Genomic_DNA"/>
</dbReference>
<dbReference type="Gene3D" id="3.30.40.10">
    <property type="entry name" value="Zinc/RING finger domain, C3HC4 (zinc finger)"/>
    <property type="match status" value="1"/>
</dbReference>
<name>A0AAU9JMM5_9CILI</name>
<dbReference type="GO" id="GO:0061630">
    <property type="term" value="F:ubiquitin protein ligase activity"/>
    <property type="evidence" value="ECO:0007669"/>
    <property type="project" value="TreeGrafter"/>
</dbReference>
<feature type="transmembrane region" description="Helical" evidence="5">
    <location>
        <begin position="12"/>
        <end position="35"/>
    </location>
</feature>
<evidence type="ECO:0000256" key="5">
    <source>
        <dbReference type="SAM" id="Phobius"/>
    </source>
</evidence>
<dbReference type="GO" id="GO:0008270">
    <property type="term" value="F:zinc ion binding"/>
    <property type="evidence" value="ECO:0007669"/>
    <property type="project" value="UniProtKB-KW"/>
</dbReference>
<dbReference type="InterPro" id="IPR001841">
    <property type="entry name" value="Znf_RING"/>
</dbReference>
<protein>
    <recommendedName>
        <fullName evidence="6">RING-type domain-containing protein</fullName>
    </recommendedName>
</protein>
<evidence type="ECO:0000256" key="3">
    <source>
        <dbReference type="ARBA" id="ARBA00022833"/>
    </source>
</evidence>
<keyword evidence="8" id="KW-1185">Reference proteome</keyword>
<keyword evidence="3" id="KW-0862">Zinc</keyword>
<dbReference type="PANTHER" id="PTHR45931">
    <property type="entry name" value="SI:CH211-59O9.10"/>
    <property type="match status" value="1"/>
</dbReference>
<dbReference type="PROSITE" id="PS50089">
    <property type="entry name" value="ZF_RING_2"/>
    <property type="match status" value="1"/>
</dbReference>
<dbReference type="Proteomes" id="UP001162131">
    <property type="component" value="Unassembled WGS sequence"/>
</dbReference>
<evidence type="ECO:0000256" key="1">
    <source>
        <dbReference type="ARBA" id="ARBA00022723"/>
    </source>
</evidence>
<dbReference type="Pfam" id="PF13639">
    <property type="entry name" value="zf-RING_2"/>
    <property type="match status" value="1"/>
</dbReference>
<reference evidence="7" key="1">
    <citation type="submission" date="2021-09" db="EMBL/GenBank/DDBJ databases">
        <authorList>
            <consortium name="AG Swart"/>
            <person name="Singh M."/>
            <person name="Singh A."/>
            <person name="Seah K."/>
            <person name="Emmerich C."/>
        </authorList>
    </citation>
    <scope>NUCLEOTIDE SEQUENCE</scope>
    <source>
        <strain evidence="7">ATCC30299</strain>
    </source>
</reference>
<keyword evidence="5" id="KW-1133">Transmembrane helix</keyword>
<evidence type="ECO:0000256" key="2">
    <source>
        <dbReference type="ARBA" id="ARBA00022771"/>
    </source>
</evidence>
<keyword evidence="1" id="KW-0479">Metal-binding</keyword>
<dbReference type="GO" id="GO:0005634">
    <property type="term" value="C:nucleus"/>
    <property type="evidence" value="ECO:0007669"/>
    <property type="project" value="TreeGrafter"/>
</dbReference>
<dbReference type="GO" id="GO:0006511">
    <property type="term" value="P:ubiquitin-dependent protein catabolic process"/>
    <property type="evidence" value="ECO:0007669"/>
    <property type="project" value="TreeGrafter"/>
</dbReference>
<keyword evidence="5" id="KW-0472">Membrane</keyword>
<dbReference type="PANTHER" id="PTHR45931:SF3">
    <property type="entry name" value="RING ZINC FINGER-CONTAINING PROTEIN"/>
    <property type="match status" value="1"/>
</dbReference>
<dbReference type="AlphaFoldDB" id="A0AAU9JMM5"/>
<dbReference type="InterPro" id="IPR013083">
    <property type="entry name" value="Znf_RING/FYVE/PHD"/>
</dbReference>
<keyword evidence="5" id="KW-0812">Transmembrane</keyword>
<keyword evidence="2 4" id="KW-0863">Zinc-finger</keyword>
<dbReference type="SMART" id="SM00184">
    <property type="entry name" value="RING"/>
    <property type="match status" value="1"/>
</dbReference>
<evidence type="ECO:0000313" key="7">
    <source>
        <dbReference type="EMBL" id="CAG9326963.1"/>
    </source>
</evidence>
<comment type="caution">
    <text evidence="7">The sequence shown here is derived from an EMBL/GenBank/DDBJ whole genome shotgun (WGS) entry which is preliminary data.</text>
</comment>
<dbReference type="SUPFAM" id="SSF57850">
    <property type="entry name" value="RING/U-box"/>
    <property type="match status" value="1"/>
</dbReference>
<gene>
    <name evidence="7" type="ORF">BSTOLATCC_MIC42222</name>
</gene>
<evidence type="ECO:0000313" key="8">
    <source>
        <dbReference type="Proteomes" id="UP001162131"/>
    </source>
</evidence>
<feature type="transmembrane region" description="Helical" evidence="5">
    <location>
        <begin position="47"/>
        <end position="66"/>
    </location>
</feature>
<proteinExistence type="predicted"/>
<dbReference type="InterPro" id="IPR051834">
    <property type="entry name" value="RING_finger_E3_ligase"/>
</dbReference>
<accession>A0AAU9JMM5</accession>
<feature type="domain" description="RING-type" evidence="6">
    <location>
        <begin position="126"/>
        <end position="167"/>
    </location>
</feature>
<dbReference type="CDD" id="cd16454">
    <property type="entry name" value="RING-H2_PA-TM-RING"/>
    <property type="match status" value="1"/>
</dbReference>
<organism evidence="7 8">
    <name type="scientific">Blepharisma stoltei</name>
    <dbReference type="NCBI Taxonomy" id="1481888"/>
    <lineage>
        <taxon>Eukaryota</taxon>
        <taxon>Sar</taxon>
        <taxon>Alveolata</taxon>
        <taxon>Ciliophora</taxon>
        <taxon>Postciliodesmatophora</taxon>
        <taxon>Heterotrichea</taxon>
        <taxon>Heterotrichida</taxon>
        <taxon>Blepharismidae</taxon>
        <taxon>Blepharisma</taxon>
    </lineage>
</organism>
<evidence type="ECO:0000259" key="6">
    <source>
        <dbReference type="PROSITE" id="PS50089"/>
    </source>
</evidence>